<keyword evidence="5 8" id="KW-0227">DNA damage</keyword>
<dbReference type="SUPFAM" id="SSF46767">
    <property type="entry name" value="Methylated DNA-protein cysteine methyltransferase, C-terminal domain"/>
    <property type="match status" value="1"/>
</dbReference>
<dbReference type="InterPro" id="IPR014048">
    <property type="entry name" value="MethylDNA_cys_MeTrfase_DNA-bd"/>
</dbReference>
<comment type="catalytic activity">
    <reaction evidence="1 8">
        <text>a 4-O-methyl-thymidine in DNA + L-cysteinyl-[protein] = a thymidine in DNA + S-methyl-L-cysteinyl-[protein]</text>
        <dbReference type="Rhea" id="RHEA:53428"/>
        <dbReference type="Rhea" id="RHEA-COMP:10131"/>
        <dbReference type="Rhea" id="RHEA-COMP:10132"/>
        <dbReference type="Rhea" id="RHEA-COMP:13555"/>
        <dbReference type="Rhea" id="RHEA-COMP:13556"/>
        <dbReference type="ChEBI" id="CHEBI:29950"/>
        <dbReference type="ChEBI" id="CHEBI:82612"/>
        <dbReference type="ChEBI" id="CHEBI:137386"/>
        <dbReference type="ChEBI" id="CHEBI:137387"/>
        <dbReference type="EC" id="2.1.1.63"/>
    </reaction>
</comment>
<name>A0ABN0RYS2_9BORD</name>
<dbReference type="Pfam" id="PF02870">
    <property type="entry name" value="Methyltransf_1N"/>
    <property type="match status" value="1"/>
</dbReference>
<dbReference type="HAMAP" id="MF_00772">
    <property type="entry name" value="OGT"/>
    <property type="match status" value="1"/>
</dbReference>
<keyword evidence="3 8" id="KW-0489">Methyltransferase</keyword>
<dbReference type="Pfam" id="PF01035">
    <property type="entry name" value="DNA_binding_1"/>
    <property type="match status" value="1"/>
</dbReference>
<dbReference type="InterPro" id="IPR036217">
    <property type="entry name" value="MethylDNA_cys_MeTrfase_DNAb"/>
</dbReference>
<evidence type="ECO:0000256" key="7">
    <source>
        <dbReference type="ARBA" id="ARBA00049348"/>
    </source>
</evidence>
<comment type="miscellaneous">
    <text evidence="8">This enzyme catalyzes only one turnover and therefore is not strictly catalytic. According to one definition, an enzyme is a biocatalyst that acts repeatedly and over many reaction cycles.</text>
</comment>
<dbReference type="NCBIfam" id="TIGR00589">
    <property type="entry name" value="ogt"/>
    <property type="match status" value="1"/>
</dbReference>
<dbReference type="InterPro" id="IPR036631">
    <property type="entry name" value="MGMT_N_sf"/>
</dbReference>
<dbReference type="Gene3D" id="3.30.160.70">
    <property type="entry name" value="Methylated DNA-protein cysteine methyltransferase domain"/>
    <property type="match status" value="1"/>
</dbReference>
<evidence type="ECO:0000256" key="6">
    <source>
        <dbReference type="ARBA" id="ARBA00023204"/>
    </source>
</evidence>
<dbReference type="EC" id="2.1.1.63" evidence="8"/>
<organism evidence="11 12">
    <name type="scientific">Bordetella holmesii 1058</name>
    <dbReference type="NCBI Taxonomy" id="1247648"/>
    <lineage>
        <taxon>Bacteria</taxon>
        <taxon>Pseudomonadati</taxon>
        <taxon>Pseudomonadota</taxon>
        <taxon>Betaproteobacteria</taxon>
        <taxon>Burkholderiales</taxon>
        <taxon>Alcaligenaceae</taxon>
        <taxon>Bordetella</taxon>
    </lineage>
</organism>
<sequence length="178" mass="19134">MYSHDYLSPLGPLLLTSDGHHLTGLWIAGQKYHGGSIRAPLTPAPDRAEFKRVEHWLDAYFRGAKPALADLDLAPQGTPFRQCVWQALREIPYGQTTTYGAIARQIAEQTGNRPVAGQAVGGAVGHNPISIIIPCHRVVGSSGSLTGYAGGLHRKLRLLALEGVDTTAFFLPRKSTAA</sequence>
<dbReference type="InterPro" id="IPR023546">
    <property type="entry name" value="MGMT"/>
</dbReference>
<evidence type="ECO:0000256" key="4">
    <source>
        <dbReference type="ARBA" id="ARBA00022679"/>
    </source>
</evidence>
<evidence type="ECO:0000259" key="9">
    <source>
        <dbReference type="Pfam" id="PF01035"/>
    </source>
</evidence>
<evidence type="ECO:0000256" key="5">
    <source>
        <dbReference type="ARBA" id="ARBA00022763"/>
    </source>
</evidence>
<gene>
    <name evidence="11" type="ORF">D559_1848</name>
</gene>
<evidence type="ECO:0000256" key="8">
    <source>
        <dbReference type="HAMAP-Rule" id="MF_00772"/>
    </source>
</evidence>
<evidence type="ECO:0000256" key="3">
    <source>
        <dbReference type="ARBA" id="ARBA00022603"/>
    </source>
</evidence>
<dbReference type="InterPro" id="IPR008332">
    <property type="entry name" value="MethylG_MeTrfase_N"/>
</dbReference>
<dbReference type="Gene3D" id="1.10.10.10">
    <property type="entry name" value="Winged helix-like DNA-binding domain superfamily/Winged helix DNA-binding domain"/>
    <property type="match status" value="1"/>
</dbReference>
<keyword evidence="4 8" id="KW-0808">Transferase</keyword>
<dbReference type="InterPro" id="IPR036388">
    <property type="entry name" value="WH-like_DNA-bd_sf"/>
</dbReference>
<dbReference type="PANTHER" id="PTHR10815">
    <property type="entry name" value="METHYLATED-DNA--PROTEIN-CYSTEINE METHYLTRANSFERASE"/>
    <property type="match status" value="1"/>
</dbReference>
<comment type="similarity">
    <text evidence="8">Belongs to the MGMT family.</text>
</comment>
<dbReference type="PANTHER" id="PTHR10815:SF5">
    <property type="entry name" value="METHYLATED-DNA--PROTEIN-CYSTEINE METHYLTRANSFERASE"/>
    <property type="match status" value="1"/>
</dbReference>
<dbReference type="EMBL" id="JDTF01000004">
    <property type="protein sequence ID" value="EXX94439.1"/>
    <property type="molecule type" value="Genomic_DNA"/>
</dbReference>
<evidence type="ECO:0000313" key="11">
    <source>
        <dbReference type="EMBL" id="EXX94439.1"/>
    </source>
</evidence>
<dbReference type="InterPro" id="IPR001497">
    <property type="entry name" value="MethylDNA_cys_MeTrfase_AS"/>
</dbReference>
<dbReference type="Proteomes" id="UP000023104">
    <property type="component" value="Unassembled WGS sequence"/>
</dbReference>
<keyword evidence="2 8" id="KW-0963">Cytoplasm</keyword>
<comment type="subcellular location">
    <subcellularLocation>
        <location evidence="8">Cytoplasm</location>
    </subcellularLocation>
</comment>
<dbReference type="SUPFAM" id="SSF53155">
    <property type="entry name" value="Methylated DNA-protein cysteine methyltransferase domain"/>
    <property type="match status" value="1"/>
</dbReference>
<comment type="caution">
    <text evidence="11">The sequence shown here is derived from an EMBL/GenBank/DDBJ whole genome shotgun (WGS) entry which is preliminary data.</text>
</comment>
<evidence type="ECO:0000313" key="12">
    <source>
        <dbReference type="Proteomes" id="UP000023104"/>
    </source>
</evidence>
<comment type="catalytic activity">
    <reaction evidence="7 8">
        <text>a 6-O-methyl-2'-deoxyguanosine in DNA + L-cysteinyl-[protein] = S-methyl-L-cysteinyl-[protein] + a 2'-deoxyguanosine in DNA</text>
        <dbReference type="Rhea" id="RHEA:24000"/>
        <dbReference type="Rhea" id="RHEA-COMP:10131"/>
        <dbReference type="Rhea" id="RHEA-COMP:10132"/>
        <dbReference type="Rhea" id="RHEA-COMP:11367"/>
        <dbReference type="Rhea" id="RHEA-COMP:11368"/>
        <dbReference type="ChEBI" id="CHEBI:29950"/>
        <dbReference type="ChEBI" id="CHEBI:82612"/>
        <dbReference type="ChEBI" id="CHEBI:85445"/>
        <dbReference type="ChEBI" id="CHEBI:85448"/>
        <dbReference type="EC" id="2.1.1.63"/>
    </reaction>
</comment>
<keyword evidence="6 8" id="KW-0234">DNA repair</keyword>
<dbReference type="GO" id="GO:0032259">
    <property type="term" value="P:methylation"/>
    <property type="evidence" value="ECO:0007669"/>
    <property type="project" value="UniProtKB-KW"/>
</dbReference>
<evidence type="ECO:0000256" key="2">
    <source>
        <dbReference type="ARBA" id="ARBA00022490"/>
    </source>
</evidence>
<proteinExistence type="inferred from homology"/>
<reference evidence="11 12" key="1">
    <citation type="submission" date="2014-02" db="EMBL/GenBank/DDBJ databases">
        <title>Whole Genome Sequencing Of Bordetella Holmesii, An Emerging Opportunistic Infection Of Humans.</title>
        <authorList>
            <person name="Tettelin H."/>
            <person name="Hooven T.A."/>
            <person name="Hine E."/>
            <person name="Su Q."/>
            <person name="Huard R.C."/>
            <person name="Della-Latta P."/>
            <person name="Daugherty S.C."/>
            <person name="Agrawal S."/>
            <person name="Sengamalay N."/>
            <person name="Tallon L.J."/>
            <person name="Sadzewicz L."/>
            <person name="Whittier S."/>
            <person name="Fraser C.M."/>
            <person name="Ratner A.J."/>
        </authorList>
    </citation>
    <scope>NUCLEOTIDE SEQUENCE [LARGE SCALE GENOMIC DNA]</scope>
    <source>
        <strain evidence="11 12">1058</strain>
    </source>
</reference>
<accession>A0ABN0RYS2</accession>
<comment type="function">
    <text evidence="8">Involved in the cellular defense against the biological effects of O6-methylguanine (O6-MeG) and O4-methylthymine (O4-MeT) in DNA. Repairs the methylated nucleobase in DNA by stoichiometrically transferring the methyl group to a cysteine residue in the enzyme. This is a suicide reaction: the enzyme is irreversibly inactivated.</text>
</comment>
<feature type="domain" description="Methylguanine DNA methyltransferase ribonuclease-like" evidence="10">
    <location>
        <begin position="1"/>
        <end position="73"/>
    </location>
</feature>
<feature type="active site" description="Nucleophile; methyl group acceptor" evidence="8">
    <location>
        <position position="135"/>
    </location>
</feature>
<dbReference type="PROSITE" id="PS00374">
    <property type="entry name" value="MGMT"/>
    <property type="match status" value="1"/>
</dbReference>
<feature type="domain" description="Methylated-DNA-[protein]-cysteine S-methyltransferase DNA binding" evidence="9">
    <location>
        <begin position="79"/>
        <end position="164"/>
    </location>
</feature>
<dbReference type="CDD" id="cd06445">
    <property type="entry name" value="ATase"/>
    <property type="match status" value="1"/>
</dbReference>
<dbReference type="GO" id="GO:0003908">
    <property type="term" value="F:methylated-DNA-[protein]-cysteine S-methyltransferase activity"/>
    <property type="evidence" value="ECO:0007669"/>
    <property type="project" value="UniProtKB-EC"/>
</dbReference>
<keyword evidence="12" id="KW-1185">Reference proteome</keyword>
<evidence type="ECO:0000259" key="10">
    <source>
        <dbReference type="Pfam" id="PF02870"/>
    </source>
</evidence>
<protein>
    <recommendedName>
        <fullName evidence="8">Methylated-DNA--protein-cysteine methyltransferase</fullName>
        <ecNumber evidence="8">2.1.1.63</ecNumber>
    </recommendedName>
    <alternativeName>
        <fullName evidence="8">6-O-methylguanine-DNA methyltransferase</fullName>
        <shortName evidence="8">MGMT</shortName>
    </alternativeName>
    <alternativeName>
        <fullName evidence="8">O-6-methylguanine-DNA-alkyltransferase</fullName>
    </alternativeName>
</protein>
<evidence type="ECO:0000256" key="1">
    <source>
        <dbReference type="ARBA" id="ARBA00001286"/>
    </source>
</evidence>